<organism evidence="1 2">
    <name type="scientific">Chitinophaga hostae</name>
    <dbReference type="NCBI Taxonomy" id="2831022"/>
    <lineage>
        <taxon>Bacteria</taxon>
        <taxon>Pseudomonadati</taxon>
        <taxon>Bacteroidota</taxon>
        <taxon>Chitinophagia</taxon>
        <taxon>Chitinophagales</taxon>
        <taxon>Chitinophagaceae</taxon>
        <taxon>Chitinophaga</taxon>
    </lineage>
</organism>
<keyword evidence="2" id="KW-1185">Reference proteome</keyword>
<evidence type="ECO:0000313" key="2">
    <source>
        <dbReference type="Proteomes" id="UP000676386"/>
    </source>
</evidence>
<dbReference type="EMBL" id="JAGTXB010000007">
    <property type="protein sequence ID" value="MBS0028866.1"/>
    <property type="molecule type" value="Genomic_DNA"/>
</dbReference>
<name>A0ABS5J1C0_9BACT</name>
<protein>
    <submittedName>
        <fullName evidence="1">Uncharacterized protein</fullName>
    </submittedName>
</protein>
<reference evidence="1 2" key="1">
    <citation type="submission" date="2021-04" db="EMBL/GenBank/DDBJ databases">
        <title>Chitinophaga sp. nov., isolated from the rhizosphere soil.</title>
        <authorList>
            <person name="He S."/>
        </authorList>
    </citation>
    <scope>NUCLEOTIDE SEQUENCE [LARGE SCALE GENOMIC DNA]</scope>
    <source>
        <strain evidence="1 2">2R12</strain>
    </source>
</reference>
<dbReference type="SUPFAM" id="SSF55486">
    <property type="entry name" value="Metalloproteases ('zincins'), catalytic domain"/>
    <property type="match status" value="1"/>
</dbReference>
<gene>
    <name evidence="1" type="ORF">KE626_16215</name>
</gene>
<comment type="caution">
    <text evidence="1">The sequence shown here is derived from an EMBL/GenBank/DDBJ whole genome shotgun (WGS) entry which is preliminary data.</text>
</comment>
<dbReference type="RefSeq" id="WP_211973968.1">
    <property type="nucleotide sequence ID" value="NZ_CBFHAM010000040.1"/>
</dbReference>
<sequence length="162" mass="18337">MIGQKRNRDPIDPVWGSKKQLGYLVGGLGTTTDVHEIGHMLGLDDRYTDYENPKKATEFRSMPHDGYENDLMATPNTKSLNQSHYDDIVKYTVFKLGQGQQNLLQKYRSNTLNVTTIFDGFRSSASDPETIPQGFQDRLKQSSYEIYIYHIVDLGRAGNGNA</sequence>
<proteinExistence type="predicted"/>
<dbReference type="Proteomes" id="UP000676386">
    <property type="component" value="Unassembled WGS sequence"/>
</dbReference>
<accession>A0ABS5J1C0</accession>
<evidence type="ECO:0000313" key="1">
    <source>
        <dbReference type="EMBL" id="MBS0028866.1"/>
    </source>
</evidence>